<dbReference type="PATRIC" id="fig|1348662.3.peg.1212"/>
<dbReference type="KEGG" id="caz:CARG_06185"/>
<dbReference type="HOGENOM" id="CLU_153744_0_0_11"/>
<name>U3GYK8_9CORY</name>
<proteinExistence type="predicted"/>
<dbReference type="GeneID" id="78250689"/>
<dbReference type="eggNOG" id="ENOG5031JG8">
    <property type="taxonomic scope" value="Bacteria"/>
</dbReference>
<dbReference type="RefSeq" id="WP_020976519.1">
    <property type="nucleotide sequence ID" value="NC_022198.1"/>
</dbReference>
<keyword evidence="2" id="KW-1185">Reference proteome</keyword>
<evidence type="ECO:0000313" key="2">
    <source>
        <dbReference type="Proteomes" id="UP000016943"/>
    </source>
</evidence>
<reference evidence="1 2" key="1">
    <citation type="journal article" date="2013" name="Genome Announc.">
        <title>Whole-Genome Sequence of the Clinical Strain Corynebacterium argentoratense DSM 44202, Isolated from a Human Throat Specimen.</title>
        <authorList>
            <person name="Bomholt C."/>
            <person name="Glaub A."/>
            <person name="Gravermann K."/>
            <person name="Albersmeier A."/>
            <person name="Brinkrolf K."/>
            <person name="Ruckert C."/>
            <person name="Tauch A."/>
        </authorList>
    </citation>
    <scope>NUCLEOTIDE SEQUENCE [LARGE SCALE GENOMIC DNA]</scope>
    <source>
        <strain evidence="1">DSM 44202</strain>
    </source>
</reference>
<dbReference type="Proteomes" id="UP000016943">
    <property type="component" value="Chromosome"/>
</dbReference>
<evidence type="ECO:0000313" key="1">
    <source>
        <dbReference type="EMBL" id="AGU15361.1"/>
    </source>
</evidence>
<organism evidence="1 2">
    <name type="scientific">Corynebacterium argentoratense DSM 44202</name>
    <dbReference type="NCBI Taxonomy" id="1348662"/>
    <lineage>
        <taxon>Bacteria</taxon>
        <taxon>Bacillati</taxon>
        <taxon>Actinomycetota</taxon>
        <taxon>Actinomycetes</taxon>
        <taxon>Mycobacteriales</taxon>
        <taxon>Corynebacteriaceae</taxon>
        <taxon>Corynebacterium</taxon>
    </lineage>
</organism>
<protein>
    <submittedName>
        <fullName evidence="1">Uncharacterized protein</fullName>
    </submittedName>
</protein>
<accession>U3GYK8</accession>
<gene>
    <name evidence="1" type="ORF">CARG_06185</name>
</gene>
<dbReference type="OrthoDB" id="4773472at2"/>
<dbReference type="AlphaFoldDB" id="U3GYK8"/>
<sequence length="133" mass="14697">MSIIVFDALVPADVQPALHQRFIALADSLVEQGYAKRLEVECSAVKLEDDADQQLRAVYEEQHGGDTTDAPAHRFTIKVGENAKSLNETAMTFARLLTPQAELPAETYALECHDLYEVPDTYPWMVNVHPGGA</sequence>
<dbReference type="EMBL" id="CP006365">
    <property type="protein sequence ID" value="AGU15361.1"/>
    <property type="molecule type" value="Genomic_DNA"/>
</dbReference>